<feature type="coiled-coil region" evidence="8">
    <location>
        <begin position="671"/>
        <end position="712"/>
    </location>
</feature>
<organism evidence="11">
    <name type="scientific">Prunus dulcis</name>
    <name type="common">Almond</name>
    <name type="synonym">Amygdalus dulcis</name>
    <dbReference type="NCBI Taxonomy" id="3755"/>
    <lineage>
        <taxon>Eukaryota</taxon>
        <taxon>Viridiplantae</taxon>
        <taxon>Streptophyta</taxon>
        <taxon>Embryophyta</taxon>
        <taxon>Tracheophyta</taxon>
        <taxon>Spermatophyta</taxon>
        <taxon>Magnoliopsida</taxon>
        <taxon>eudicotyledons</taxon>
        <taxon>Gunneridae</taxon>
        <taxon>Pentapetalae</taxon>
        <taxon>rosids</taxon>
        <taxon>fabids</taxon>
        <taxon>Rosales</taxon>
        <taxon>Rosaceae</taxon>
        <taxon>Amygdaloideae</taxon>
        <taxon>Amygdaleae</taxon>
        <taxon>Prunus</taxon>
    </lineage>
</organism>
<dbReference type="InterPro" id="IPR027417">
    <property type="entry name" value="P-loop_NTPase"/>
</dbReference>
<feature type="coiled-coil region" evidence="8">
    <location>
        <begin position="1105"/>
        <end position="1216"/>
    </location>
</feature>
<feature type="coiled-coil region" evidence="8">
    <location>
        <begin position="2575"/>
        <end position="2720"/>
    </location>
</feature>
<dbReference type="InterPro" id="IPR019821">
    <property type="entry name" value="Kinesin_motor_CS"/>
</dbReference>
<evidence type="ECO:0000256" key="2">
    <source>
        <dbReference type="ARBA" id="ARBA00022741"/>
    </source>
</evidence>
<feature type="compositionally biased region" description="Polar residues" evidence="9">
    <location>
        <begin position="45"/>
        <end position="69"/>
    </location>
</feature>
<dbReference type="GO" id="GO:0005874">
    <property type="term" value="C:microtubule"/>
    <property type="evidence" value="ECO:0007669"/>
    <property type="project" value="UniProtKB-KW"/>
</dbReference>
<dbReference type="GO" id="GO:0005524">
    <property type="term" value="F:ATP binding"/>
    <property type="evidence" value="ECO:0007669"/>
    <property type="project" value="UniProtKB-KW"/>
</dbReference>
<proteinExistence type="inferred from homology"/>
<feature type="compositionally biased region" description="Basic and acidic residues" evidence="9">
    <location>
        <begin position="1"/>
        <end position="10"/>
    </location>
</feature>
<comment type="similarity">
    <text evidence="6">Belongs to the TRAFAC class myosin-kinesin ATPase superfamily. Kinesin family. KIN-12 subfamily.</text>
</comment>
<keyword evidence="4 8" id="KW-0175">Coiled coil</keyword>
<dbReference type="GO" id="GO:0003777">
    <property type="term" value="F:microtubule motor activity"/>
    <property type="evidence" value="ECO:0007669"/>
    <property type="project" value="InterPro"/>
</dbReference>
<dbReference type="EMBL" id="AP019304">
    <property type="protein sequence ID" value="BBH09513.1"/>
    <property type="molecule type" value="Genomic_DNA"/>
</dbReference>
<dbReference type="InterPro" id="IPR044986">
    <property type="entry name" value="KIF15/KIN-12"/>
</dbReference>
<dbReference type="PANTHER" id="PTHR37739:SF8">
    <property type="entry name" value="KINESIN-LIKE PROTEIN KIN-12D"/>
    <property type="match status" value="1"/>
</dbReference>
<evidence type="ECO:0000313" key="11">
    <source>
        <dbReference type="EMBL" id="BBH09513.1"/>
    </source>
</evidence>
<evidence type="ECO:0000256" key="6">
    <source>
        <dbReference type="ARBA" id="ARBA00034488"/>
    </source>
</evidence>
<feature type="coiled-coil region" evidence="8">
    <location>
        <begin position="1823"/>
        <end position="1930"/>
    </location>
</feature>
<keyword evidence="1" id="KW-0493">Microtubule</keyword>
<dbReference type="InterPro" id="IPR001752">
    <property type="entry name" value="Kinesin_motor_dom"/>
</dbReference>
<dbReference type="PROSITE" id="PS00411">
    <property type="entry name" value="KINESIN_MOTOR_1"/>
    <property type="match status" value="1"/>
</dbReference>
<evidence type="ECO:0000256" key="1">
    <source>
        <dbReference type="ARBA" id="ARBA00022701"/>
    </source>
</evidence>
<gene>
    <name evidence="11" type="ORF">Prudu_022026</name>
</gene>
<evidence type="ECO:0000256" key="9">
    <source>
        <dbReference type="SAM" id="MobiDB-lite"/>
    </source>
</evidence>
<comment type="caution">
    <text evidence="7">Lacks conserved residue(s) required for the propagation of feature annotation.</text>
</comment>
<feature type="coiled-coil region" evidence="8">
    <location>
        <begin position="511"/>
        <end position="545"/>
    </location>
</feature>
<dbReference type="PROSITE" id="PS50067">
    <property type="entry name" value="KINESIN_MOTOR_2"/>
    <property type="match status" value="1"/>
</dbReference>
<feature type="coiled-coil region" evidence="8">
    <location>
        <begin position="2125"/>
        <end position="2182"/>
    </location>
</feature>
<feature type="coiled-coil region" evidence="8">
    <location>
        <begin position="1052"/>
        <end position="1079"/>
    </location>
</feature>
<feature type="region of interest" description="Disordered" evidence="9">
    <location>
        <begin position="1"/>
        <end position="76"/>
    </location>
</feature>
<dbReference type="SUPFAM" id="SSF52540">
    <property type="entry name" value="P-loop containing nucleoside triphosphate hydrolases"/>
    <property type="match status" value="1"/>
</dbReference>
<evidence type="ECO:0000256" key="4">
    <source>
        <dbReference type="ARBA" id="ARBA00023054"/>
    </source>
</evidence>
<feature type="coiled-coil region" evidence="8">
    <location>
        <begin position="798"/>
        <end position="860"/>
    </location>
</feature>
<evidence type="ECO:0000256" key="3">
    <source>
        <dbReference type="ARBA" id="ARBA00022840"/>
    </source>
</evidence>
<dbReference type="Pfam" id="PF00225">
    <property type="entry name" value="Kinesin"/>
    <property type="match status" value="1"/>
</dbReference>
<keyword evidence="5" id="KW-0505">Motor protein</keyword>
<evidence type="ECO:0000256" key="8">
    <source>
        <dbReference type="SAM" id="Coils"/>
    </source>
</evidence>
<dbReference type="InterPro" id="IPR036961">
    <property type="entry name" value="Kinesin_motor_dom_sf"/>
</dbReference>
<evidence type="ECO:0000256" key="7">
    <source>
        <dbReference type="PROSITE-ProRule" id="PRU00283"/>
    </source>
</evidence>
<dbReference type="Gene3D" id="3.40.850.10">
    <property type="entry name" value="Kinesin motor domain"/>
    <property type="match status" value="1"/>
</dbReference>
<reference evidence="11" key="1">
    <citation type="journal article" date="2019" name="Science">
        <title>Mutation of a bHLH transcription factor allowed almond domestication.</title>
        <authorList>
            <person name="Sanchez-Perez R."/>
            <person name="Pavan S."/>
            <person name="Mazzeo R."/>
            <person name="Moldovan C."/>
            <person name="Aiese Cigliano R."/>
            <person name="Del Cueto J."/>
            <person name="Ricciardi F."/>
            <person name="Lotti C."/>
            <person name="Ricciardi L."/>
            <person name="Dicenta F."/>
            <person name="Lopez-Marques R.L."/>
            <person name="Lindberg Moller B."/>
        </authorList>
    </citation>
    <scope>NUCLEOTIDE SEQUENCE</scope>
</reference>
<name>A0A4Y1S0D0_PRUDU</name>
<feature type="domain" description="Kinesin motor" evidence="10">
    <location>
        <begin position="162"/>
        <end position="416"/>
    </location>
</feature>
<accession>A0A4Y1S0D0</accession>
<keyword evidence="3" id="KW-0067">ATP-binding</keyword>
<dbReference type="GO" id="GO:0007018">
    <property type="term" value="P:microtubule-based movement"/>
    <property type="evidence" value="ECO:0007669"/>
    <property type="project" value="InterPro"/>
</dbReference>
<feature type="coiled-coil region" evidence="8">
    <location>
        <begin position="2218"/>
        <end position="2422"/>
    </location>
</feature>
<dbReference type="GO" id="GO:0008017">
    <property type="term" value="F:microtubule binding"/>
    <property type="evidence" value="ECO:0007669"/>
    <property type="project" value="InterPro"/>
</dbReference>
<keyword evidence="2" id="KW-0547">Nucleotide-binding</keyword>
<dbReference type="PRINTS" id="PR00380">
    <property type="entry name" value="KINESINHEAVY"/>
</dbReference>
<sequence>MTTSDSHEDGANCSTQVSRGGGGTGNGGLANVTPRVMRTAGRAVSSYSESNSTQTTPTKSVSKPPNSGFRNKVDGSVGPRGGNYAAMYKGIPISCGPSTVVNTVEVPHFDLKEDPSFWMDHNVQVLIRSVLSIAWSGVCTVTAGNAFQDGWSPDGRELLVRTGSGKTYTMLGEIEDLETKPSPHRGMTPRIFEFLFARIQAEEEIRRDEKLKYNCKCSFLEIYNEQITDLLDPSSTNLLLREDVKKGVYVENLSEFEVCTVSDILRLLIQGSSNRKVAATNMNRESSRSHSVFTCVIESRWEKDSTANLRFARLNLVDLAGSERQKDSGAEGERLKEAANINKSLSALGHVIMVLVDMAHGKLKHVPYRDSRLTFLLQDSLGGNSKTMIIANVSPSICCQAETLNTLKFAQRAKLIQNNAVVNEDATGDVIALQHQIRLLKEELFILKRHNVSRSLSFGSTNIEDTQVRKIDCNGNVCEMDLECDDDFLENGSKGTVRLSTKQLKSLETTLAGALRREQMAETTIKQLEAENEQLNRLVRQREEDTRCTKMMLRFREDKIQKMESLISGSIPLETYFLEENKTLSEQILLLQAKLDKNPEVTRFALENIRLLDQLRRFQDFYEEGERDILLDEVSKLRDQLLQFLDGHSKNHSIPNFSMNPQETMCTNEENDSLNSKLKNTLHELEECRRNLNNCMEDNAKLSREIDDLRTMLNNLKPLDQHGGVALEVHNAVQIEEMERKDDPLRKHAEEILNLQLELDILNIILKEERTTQEERVFFLNRDLQLANEELFLIRKQHDDANSKLQEAKSIIEALESQQILSINELEDMRNSNNHYVQLLSEQELELKALKEQRNFKEFRDLSPLNCSNNHDSPLQGNLKRMQDSLEKAKRLNTWYQSDRAFQVSNEEEMDEVCRQAEAETAEVIVCMQEELGMLQQQIHDSHLKELEMNKNVMILEAELKDVREKLYMLNKDNERLGKELEEKDGEARTLSEEWALLSSEIEEVLSDGCEVLDGASDQLDLISHSFPQKRIWILQQVGRIVQTICEKEFLIEELRKCLEDANNKKSNVECMLKSLRGAALVITEAHEQESREKETEMVMMTTQLNAKTSTVEKLENRVRLLEDQIRKTSVCATGAFVVVNRLEEMKLDYEDALKHKNIQLSESEDLISMKVAVLNDQATVIAEGEKKIQSLSGEVEEWERTCTNLRQELSEERQRACTIEQKLEDVEEKNILMTKEKLAELKTGVSTLRSCMNTHAEHQTSSEMKNSQVSCKTSKGEGGGWIATGTIIDQNGNKQFVEDLRDDLSECSLEAGKSISANICTWENLKSDRPSKEVSGRDVTIILLKKEIEAALDSLKEVQAEMDKLREENKAMCKSEQQSQESMKYLKTQVLNLQSTMNNLERQSKVKLEAHNHRLEAFQQIVQEAGSHWCQTKELMEMEFDDAKLVADQKTAEVSCILPKFEEAQDIIKEADIMINELMISNETMKLEIRRLKKMEASVTSDRDMLLNEVQSLQSINHLSNQQFAEVEELLASDIKETKALVVELEGMLAEVQANYNENFMLLASDFRSVKSLLSDSSKLVRSSLEDIWSEIIVKDCAVSVLHLCHMGLLLETVTGLNAENGLLQRGLCESSSCIADLRQHNIRSKRELEMCQILKGKLLTDIKNSFDHITRREEEAGKLNMKLNTFEEQISELKFQEELMLQRSNYMGSQLAILMKEFDLSNSNFGASLLDQEKFLKDKEEALESQADCFMIDWCVKDFESLILTSELEEMAMHKVDMEREHITCCVMLEDLKKEFILSKVDALLKEQSLVDEEVEGAHLQKEAQKERQDLLSQLNQSTLRITQINEVNKALEKDIQLLKDVALSNDALKGELGEVKQIEVKLSSHVQTLEAEYQKLQEDLKMKEMNLEISARQISVLDQDNQRLQNDICMLQTSSYGLQGAVEKKDAELSRLSHLEMENESLKTDIGKLNAENSTTLKNLAEKNSEFTSSLNRINVFDKENCRLQDEIISLEIHITNLETNLRVKSAELYELKQSESAIMEELCSKSQELQICLSKTNTLKEENVLFREELLSLKKSKDEFLTMSNVNSKKCLDSVETVDSGEGFIIVDKMFQEIFETGERISEFIEQVDCLESHAKELESASKNKDQQDEIEEILSSLEALEDELSAKSCELGQAIANSQMLETQLQEKTDVISTLELGILEERESVKLLSSENLELRAHMEDALEAKNSVEKELTERQKIIESLKMELLEMSNALDQMNNSNESLRSNMHELASEKDLLHIEMLKLKEKLEREQARADEIEAIANEAQEIAELRKNFADDKEAEVKLLERSVEELERTVDVLENKGEAERQRLHGEELELELHAVKHQMQNVENANADMKRYLDEKEKSLQEALQNIQILEKDIAEKDAEIAQFKAHISELNLHAEAQACEYKQKFKALESMAEQVRPEGHSTHATSSSNKSEKHATKSRGSGSPFKCIGLGLAQQIKSEKDEERTTSRVRIEELESLALSRQKEIFTLNSKLAAAESMTHDVIRDLLGVKLDMTTYVSLLDNQQVQKITEKARLHSVESEEKEQEVVKLKKQLNEFIQERQGWLEEIDRKQAELIAVQIALEKLRQRDQFLKTENEMLKVENVNHKKKVMELEGEEENHKLKVQNEELSTKLRRTEVILSRVKEELARFRASCGRNPYVDFDEEQRLSGKLKETEEEKLQLAQKLLGLCTSVLKAAGITKPSTHINPSVAEEALDKSRTRTK</sequence>
<evidence type="ECO:0000259" key="10">
    <source>
        <dbReference type="PROSITE" id="PS50067"/>
    </source>
</evidence>
<feature type="coiled-coil region" evidence="8">
    <location>
        <begin position="1342"/>
        <end position="1404"/>
    </location>
</feature>
<protein>
    <submittedName>
        <fullName evidence="11">Phragmoplast orienting kinesin 2</fullName>
    </submittedName>
</protein>
<feature type="compositionally biased region" description="Gly residues" evidence="9">
    <location>
        <begin position="19"/>
        <end position="28"/>
    </location>
</feature>
<dbReference type="PANTHER" id="PTHR37739">
    <property type="entry name" value="KINESIN-LIKE PROTEIN KIN-12D"/>
    <property type="match status" value="1"/>
</dbReference>
<feature type="region of interest" description="Disordered" evidence="9">
    <location>
        <begin position="2448"/>
        <end position="2482"/>
    </location>
</feature>
<dbReference type="SMART" id="SM00129">
    <property type="entry name" value="KISc"/>
    <property type="match status" value="1"/>
</dbReference>
<feature type="coiled-coil region" evidence="8">
    <location>
        <begin position="946"/>
        <end position="994"/>
    </location>
</feature>
<evidence type="ECO:0000256" key="5">
    <source>
        <dbReference type="ARBA" id="ARBA00023175"/>
    </source>
</evidence>